<dbReference type="InterPro" id="IPR001604">
    <property type="entry name" value="Endo_G_ENPP1-like_dom"/>
</dbReference>
<evidence type="ECO:0000256" key="3">
    <source>
        <dbReference type="ARBA" id="ARBA00022722"/>
    </source>
</evidence>
<dbReference type="SMART" id="SM00477">
    <property type="entry name" value="NUC"/>
    <property type="match status" value="1"/>
</dbReference>
<dbReference type="EMBL" id="CALNXJ010000027">
    <property type="protein sequence ID" value="CAH3133476.1"/>
    <property type="molecule type" value="Genomic_DNA"/>
</dbReference>
<evidence type="ECO:0000256" key="2">
    <source>
        <dbReference type="ARBA" id="ARBA00010052"/>
    </source>
</evidence>
<evidence type="ECO:0000256" key="1">
    <source>
        <dbReference type="ARBA" id="ARBA00001946"/>
    </source>
</evidence>
<name>A0AAU9X1X3_9CNID</name>
<comment type="cofactor">
    <cofactor evidence="1">
        <name>Mg(2+)</name>
        <dbReference type="ChEBI" id="CHEBI:18420"/>
    </cofactor>
</comment>
<evidence type="ECO:0000256" key="6">
    <source>
        <dbReference type="ARBA" id="ARBA00022801"/>
    </source>
</evidence>
<feature type="domain" description="ENPP1-3/EXOG-like endonuclease/phosphodiesterase" evidence="10">
    <location>
        <begin position="559"/>
        <end position="789"/>
    </location>
</feature>
<dbReference type="GO" id="GO:0016787">
    <property type="term" value="F:hydrolase activity"/>
    <property type="evidence" value="ECO:0007669"/>
    <property type="project" value="UniProtKB-KW"/>
</dbReference>
<proteinExistence type="inferred from homology"/>
<evidence type="ECO:0000259" key="11">
    <source>
        <dbReference type="SMART" id="SM00892"/>
    </source>
</evidence>
<organism evidence="12 13">
    <name type="scientific">Pocillopora meandrina</name>
    <dbReference type="NCBI Taxonomy" id="46732"/>
    <lineage>
        <taxon>Eukaryota</taxon>
        <taxon>Metazoa</taxon>
        <taxon>Cnidaria</taxon>
        <taxon>Anthozoa</taxon>
        <taxon>Hexacorallia</taxon>
        <taxon>Scleractinia</taxon>
        <taxon>Astrocoeniina</taxon>
        <taxon>Pocilloporidae</taxon>
        <taxon>Pocillopora</taxon>
    </lineage>
</organism>
<dbReference type="SMART" id="SM00892">
    <property type="entry name" value="Endonuclease_NS"/>
    <property type="match status" value="1"/>
</dbReference>
<keyword evidence="7" id="KW-0460">Magnesium</keyword>
<evidence type="ECO:0000256" key="9">
    <source>
        <dbReference type="SAM" id="Phobius"/>
    </source>
</evidence>
<keyword evidence="8" id="KW-0325">Glycoprotein</keyword>
<dbReference type="AlphaFoldDB" id="A0AAU9X1X3"/>
<evidence type="ECO:0000259" key="10">
    <source>
        <dbReference type="SMART" id="SM00477"/>
    </source>
</evidence>
<reference evidence="12 13" key="1">
    <citation type="submission" date="2022-05" db="EMBL/GenBank/DDBJ databases">
        <authorList>
            <consortium name="Genoscope - CEA"/>
            <person name="William W."/>
        </authorList>
    </citation>
    <scope>NUCLEOTIDE SEQUENCE [LARGE SCALE GENOMIC DNA]</scope>
</reference>
<feature type="domain" description="DNA/RNA non-specific endonuclease/pyrophosphatase/phosphodiesterase" evidence="11">
    <location>
        <begin position="558"/>
        <end position="789"/>
    </location>
</feature>
<accession>A0AAU9X1X3</accession>
<sequence>MGEGQRELIAELGDDERKYKVKVDCGSSEKKYFGLSKRRLALVAGAILVILLIIILLVVFLVKVRSKKSKEQGGTSVVMILPDPLIIISMDGFRPDFLGRNLTPNIDYLASDGVRAKFLLPQFPTKTFPNHYSMITGLFPSHTGIVANNFRDEKLNDNFRIGGPTTSDPKWWKGEPLWVTAIKQGLVSACYFWVGSDVPIEGILPNFTYAYNQTHPFEARVDKVLSWLDLPSHCTADNTNNEGKRRPSFITLYFHQPDYTEHRAGPNSEKTNAQYKRVDDMIGRLWKGLKDRFMQDKVNMILVGDHGIAPKSCQRIVYTDAYNVTLDDVYSPQWYGGAFITMNPKPGVSAEEIVARLQCKNPHFRVFLKENLPKRLHYSDNRRIGRIILIPEDGWLVGFNSTSGIWFCDGGDHGYDNIDPNMRTLFVAHGPAFKKGEVVDHFLSTELYGMMADILRLKPAPNDGTPGSLRHLLDPSVDIDVLETESDGKLMRTDICRKPAGFDNCSQCICKFCDKRAEVILSDKKLHMSDQEISEFQATHLPWGVPEGGAGREGCILAQKGFVTGYSTSLRLPLWVAYRLDGEKASQSGTRRDCFRKDTRLTDSQASLCKHYKYSGVDRGHMAPNGDFDSSNENDEAWMDTYLLSNIAPQYRGFNAGIWLKAEDMVRDLAANYSHVYVISGSIFDENADGLRDEDESITRWLKNDTSSVAIPTHYYKIIIRCDTSKKPYYKVPGCEGRLDVISFILPHLPKLPCSKYESSSKYLLENTARVRDIELLTGIKFFSGLPPTEQARLKTISPVKLWP</sequence>
<dbReference type="PANTHER" id="PTHR10151">
    <property type="entry name" value="ECTONUCLEOTIDE PYROPHOSPHATASE/PHOSPHODIESTERASE"/>
    <property type="match status" value="1"/>
</dbReference>
<dbReference type="GO" id="GO:0046872">
    <property type="term" value="F:metal ion binding"/>
    <property type="evidence" value="ECO:0007669"/>
    <property type="project" value="UniProtKB-KW"/>
</dbReference>
<comment type="caution">
    <text evidence="12">The sequence shown here is derived from an EMBL/GenBank/DDBJ whole genome shotgun (WGS) entry which is preliminary data.</text>
</comment>
<comment type="similarity">
    <text evidence="2">Belongs to the DNA/RNA non-specific endonuclease family.</text>
</comment>
<gene>
    <name evidence="12" type="ORF">PMEA_00015102</name>
</gene>
<protein>
    <submittedName>
        <fullName evidence="12">Uncharacterized protein</fullName>
    </submittedName>
</protein>
<dbReference type="InterPro" id="IPR002591">
    <property type="entry name" value="Phosphodiest/P_Trfase"/>
</dbReference>
<keyword evidence="3" id="KW-0540">Nuclease</keyword>
<dbReference type="InterPro" id="IPR017850">
    <property type="entry name" value="Alkaline_phosphatase_core_sf"/>
</dbReference>
<evidence type="ECO:0000313" key="13">
    <source>
        <dbReference type="Proteomes" id="UP001159428"/>
    </source>
</evidence>
<dbReference type="Pfam" id="PF01223">
    <property type="entry name" value="Endonuclease_NS"/>
    <property type="match status" value="1"/>
</dbReference>
<dbReference type="GO" id="GO:0004519">
    <property type="term" value="F:endonuclease activity"/>
    <property type="evidence" value="ECO:0007669"/>
    <property type="project" value="UniProtKB-KW"/>
</dbReference>
<dbReference type="SUPFAM" id="SSF54060">
    <property type="entry name" value="His-Me finger endonucleases"/>
    <property type="match status" value="1"/>
</dbReference>
<dbReference type="InterPro" id="IPR018524">
    <property type="entry name" value="DNA/RNA_endonuclease_AS"/>
</dbReference>
<evidence type="ECO:0000256" key="4">
    <source>
        <dbReference type="ARBA" id="ARBA00022723"/>
    </source>
</evidence>
<dbReference type="Gene3D" id="3.40.720.10">
    <property type="entry name" value="Alkaline Phosphatase, subunit A"/>
    <property type="match status" value="1"/>
</dbReference>
<evidence type="ECO:0000313" key="12">
    <source>
        <dbReference type="EMBL" id="CAH3133476.1"/>
    </source>
</evidence>
<evidence type="ECO:0000256" key="5">
    <source>
        <dbReference type="ARBA" id="ARBA00022759"/>
    </source>
</evidence>
<dbReference type="Gene3D" id="3.30.1360.180">
    <property type="match status" value="1"/>
</dbReference>
<keyword evidence="9" id="KW-0472">Membrane</keyword>
<dbReference type="GO" id="GO:0003676">
    <property type="term" value="F:nucleic acid binding"/>
    <property type="evidence" value="ECO:0007669"/>
    <property type="project" value="InterPro"/>
</dbReference>
<dbReference type="CDD" id="cd16018">
    <property type="entry name" value="Enpp"/>
    <property type="match status" value="1"/>
</dbReference>
<dbReference type="Gene3D" id="3.40.570.10">
    <property type="entry name" value="Extracellular Endonuclease, subunit A"/>
    <property type="match status" value="1"/>
</dbReference>
<keyword evidence="9" id="KW-0812">Transmembrane</keyword>
<dbReference type="InterPro" id="IPR044929">
    <property type="entry name" value="DNA/RNA_non-sp_Endonuclease_sf"/>
</dbReference>
<keyword evidence="13" id="KW-1185">Reference proteome</keyword>
<dbReference type="Proteomes" id="UP001159428">
    <property type="component" value="Unassembled WGS sequence"/>
</dbReference>
<dbReference type="Pfam" id="PF01663">
    <property type="entry name" value="Phosphodiest"/>
    <property type="match status" value="1"/>
</dbReference>
<keyword evidence="6" id="KW-0378">Hydrolase</keyword>
<keyword evidence="5" id="KW-0255">Endonuclease</keyword>
<evidence type="ECO:0000256" key="7">
    <source>
        <dbReference type="ARBA" id="ARBA00022842"/>
    </source>
</evidence>
<keyword evidence="4" id="KW-0479">Metal-binding</keyword>
<dbReference type="InterPro" id="IPR020821">
    <property type="entry name" value="ENPP1-3/EXOG-like_nuc-like"/>
</dbReference>
<dbReference type="PROSITE" id="PS01070">
    <property type="entry name" value="NUCLEASE_NON_SPEC"/>
    <property type="match status" value="1"/>
</dbReference>
<evidence type="ECO:0000256" key="8">
    <source>
        <dbReference type="ARBA" id="ARBA00023180"/>
    </source>
</evidence>
<keyword evidence="9" id="KW-1133">Transmembrane helix</keyword>
<feature type="transmembrane region" description="Helical" evidence="9">
    <location>
        <begin position="40"/>
        <end position="62"/>
    </location>
</feature>
<dbReference type="CDD" id="cd00091">
    <property type="entry name" value="NUC"/>
    <property type="match status" value="1"/>
</dbReference>
<dbReference type="PANTHER" id="PTHR10151:SF114">
    <property type="entry name" value="ECTONUCLEOTIDE PYROPHOSPHATASE_PHOSPHODIESTERASE C27A7.3"/>
    <property type="match status" value="1"/>
</dbReference>
<dbReference type="InterPro" id="IPR044925">
    <property type="entry name" value="His-Me_finger_sf"/>
</dbReference>
<dbReference type="SUPFAM" id="SSF53649">
    <property type="entry name" value="Alkaline phosphatase-like"/>
    <property type="match status" value="1"/>
</dbReference>